<evidence type="ECO:0000259" key="9">
    <source>
        <dbReference type="PROSITE" id="PS51864"/>
    </source>
</evidence>
<dbReference type="PRINTS" id="PR00480">
    <property type="entry name" value="ASTACIN"/>
</dbReference>
<dbReference type="CDD" id="cd01099">
    <property type="entry name" value="PAN_AP_HGF"/>
    <property type="match status" value="1"/>
</dbReference>
<evidence type="ECO:0000256" key="2">
    <source>
        <dbReference type="ARBA" id="ARBA00022723"/>
    </source>
</evidence>
<dbReference type="InterPro" id="IPR034035">
    <property type="entry name" value="Astacin-like_dom"/>
</dbReference>
<keyword evidence="4 6" id="KW-0862">Zinc</keyword>
<dbReference type="OrthoDB" id="291007at2759"/>
<organism evidence="10 11">
    <name type="scientific">Bugula neritina</name>
    <name type="common">Brown bryozoan</name>
    <name type="synonym">Sertularia neritina</name>
    <dbReference type="NCBI Taxonomy" id="10212"/>
    <lineage>
        <taxon>Eukaryota</taxon>
        <taxon>Metazoa</taxon>
        <taxon>Spiralia</taxon>
        <taxon>Lophotrochozoa</taxon>
        <taxon>Bryozoa</taxon>
        <taxon>Gymnolaemata</taxon>
        <taxon>Cheilostomatida</taxon>
        <taxon>Flustrina</taxon>
        <taxon>Buguloidea</taxon>
        <taxon>Bugulidae</taxon>
        <taxon>Bugula</taxon>
    </lineage>
</organism>
<feature type="binding site" evidence="6">
    <location>
        <position position="209"/>
    </location>
    <ligand>
        <name>Zn(2+)</name>
        <dbReference type="ChEBI" id="CHEBI:29105"/>
        <note>catalytic</note>
    </ligand>
</feature>
<dbReference type="PROSITE" id="PS50948">
    <property type="entry name" value="PAN"/>
    <property type="match status" value="1"/>
</dbReference>
<evidence type="ECO:0000256" key="6">
    <source>
        <dbReference type="PROSITE-ProRule" id="PRU01211"/>
    </source>
</evidence>
<dbReference type="PANTHER" id="PTHR10127:SF780">
    <property type="entry name" value="METALLOENDOPEPTIDASE"/>
    <property type="match status" value="1"/>
</dbReference>
<dbReference type="PANTHER" id="PTHR10127">
    <property type="entry name" value="DISCOIDIN, CUB, EGF, LAMININ , AND ZINC METALLOPROTEASE DOMAIN CONTAINING"/>
    <property type="match status" value="1"/>
</dbReference>
<dbReference type="AlphaFoldDB" id="A0A7J7KM31"/>
<dbReference type="EC" id="3.4.24.-" evidence="7"/>
<comment type="cofactor">
    <cofactor evidence="6 7">
        <name>Zn(2+)</name>
        <dbReference type="ChEBI" id="CHEBI:29105"/>
    </cofactor>
    <text evidence="6 7">Binds 1 zinc ion per subunit.</text>
</comment>
<dbReference type="SMART" id="SM00473">
    <property type="entry name" value="PAN_AP"/>
    <property type="match status" value="1"/>
</dbReference>
<evidence type="ECO:0000313" key="10">
    <source>
        <dbReference type="EMBL" id="KAF6039218.1"/>
    </source>
</evidence>
<protein>
    <recommendedName>
        <fullName evidence="7">Metalloendopeptidase</fullName>
        <ecNumber evidence="7">3.4.24.-</ecNumber>
    </recommendedName>
</protein>
<name>A0A7J7KM31_BUGNE</name>
<dbReference type="GO" id="GO:0008270">
    <property type="term" value="F:zinc ion binding"/>
    <property type="evidence" value="ECO:0007669"/>
    <property type="project" value="UniProtKB-UniRule"/>
</dbReference>
<dbReference type="SMART" id="SM00235">
    <property type="entry name" value="ZnMc"/>
    <property type="match status" value="1"/>
</dbReference>
<dbReference type="InterPro" id="IPR003609">
    <property type="entry name" value="Pan_app"/>
</dbReference>
<dbReference type="GO" id="GO:0006508">
    <property type="term" value="P:proteolysis"/>
    <property type="evidence" value="ECO:0007669"/>
    <property type="project" value="UniProtKB-KW"/>
</dbReference>
<comment type="caution">
    <text evidence="6">Lacks conserved residue(s) required for the propagation of feature annotation.</text>
</comment>
<dbReference type="Pfam" id="PF00024">
    <property type="entry name" value="PAN_1"/>
    <property type="match status" value="1"/>
</dbReference>
<evidence type="ECO:0000256" key="7">
    <source>
        <dbReference type="RuleBase" id="RU361183"/>
    </source>
</evidence>
<dbReference type="InterPro" id="IPR001506">
    <property type="entry name" value="Peptidase_M12A"/>
</dbReference>
<feature type="active site" evidence="6">
    <location>
        <position position="206"/>
    </location>
</feature>
<keyword evidence="2 6" id="KW-0479">Metal-binding</keyword>
<dbReference type="GO" id="GO:0004222">
    <property type="term" value="F:metalloendopeptidase activity"/>
    <property type="evidence" value="ECO:0007669"/>
    <property type="project" value="UniProtKB-UniRule"/>
</dbReference>
<evidence type="ECO:0000259" key="8">
    <source>
        <dbReference type="PROSITE" id="PS50948"/>
    </source>
</evidence>
<dbReference type="SUPFAM" id="SSF57414">
    <property type="entry name" value="Hairpin loop containing domain-like"/>
    <property type="match status" value="1"/>
</dbReference>
<dbReference type="Gene3D" id="3.40.390.10">
    <property type="entry name" value="Collagenase (Catalytic Domain)"/>
    <property type="match status" value="1"/>
</dbReference>
<dbReference type="CDD" id="cd04280">
    <property type="entry name" value="ZnMc_astacin_like"/>
    <property type="match status" value="1"/>
</dbReference>
<feature type="binding site" evidence="6">
    <location>
        <position position="205"/>
    </location>
    <ligand>
        <name>Zn(2+)</name>
        <dbReference type="ChEBI" id="CHEBI:29105"/>
        <note>catalytic</note>
    </ligand>
</feature>
<sequence>MDLKILTQSLFLCHLLYYPVNAHRSSGRLIIDAAKKAYEKSVVPNRHRRDASSSINDGETKLESLLLPDPSNAHVVEFDLILDDDQYGTLKTVGENYNKYSKTSHRQKRKAVRHSIYHWPGAEVPYKIHSSVDAISSQARYRIKKAFTHWEKYTCVKFVEYNPIEHRNYVIIQKGQWCASKLGMAGGPQPLYLALGCLDTGTIIHELGHSLGWVHEQARPDRDEYVSIKWSLISPNYKSQYVKHDNDYINTYGVPYDYGSIMHYPSYGELITNDPSQQSKIGQRNRLSFNDIKLANIMYNCAARSECDTKKFKCINGGFVDHTCKCVCPDGNSRSCTVSSTGYKYTPNIIDEKTTPKSEVCSPWVVYDNAYIPGYNEDVGFSLSIEECQTRCMHETSFKCRSFDYWKNRRQCYLSSTSATGLGIKLRHDSRMVHYMLTECPSTTTKLTTITPSAPDARLVKRTPLYGKTTSNPLVVYPRPKRNSCPFEYTNTGMSCVWAVEFPARPVHIAEIECQNRLGAKLWEPSKQELKSPSLYTAINEGEEYWVKVDQYKSTNVMASFFEFCPFITRVHGRLLIKDTLCYKSKGYFCQLKK</sequence>
<dbReference type="InterPro" id="IPR006026">
    <property type="entry name" value="Peptidase_Metallo"/>
</dbReference>
<evidence type="ECO:0000256" key="3">
    <source>
        <dbReference type="ARBA" id="ARBA00022801"/>
    </source>
</evidence>
<comment type="caution">
    <text evidence="10">The sequence shown here is derived from an EMBL/GenBank/DDBJ whole genome shotgun (WGS) entry which is preliminary data.</text>
</comment>
<dbReference type="SUPFAM" id="SSF55486">
    <property type="entry name" value="Metalloproteases ('zincins'), catalytic domain"/>
    <property type="match status" value="1"/>
</dbReference>
<feature type="domain" description="Peptidase M12A" evidence="9">
    <location>
        <begin position="110"/>
        <end position="302"/>
    </location>
</feature>
<keyword evidence="11" id="KW-1185">Reference proteome</keyword>
<dbReference type="Pfam" id="PF01400">
    <property type="entry name" value="Astacin"/>
    <property type="match status" value="1"/>
</dbReference>
<evidence type="ECO:0000256" key="4">
    <source>
        <dbReference type="ARBA" id="ARBA00022833"/>
    </source>
</evidence>
<gene>
    <name evidence="10" type="ORF">EB796_002488</name>
</gene>
<evidence type="ECO:0000256" key="1">
    <source>
        <dbReference type="ARBA" id="ARBA00022670"/>
    </source>
</evidence>
<dbReference type="InterPro" id="IPR024079">
    <property type="entry name" value="MetalloPept_cat_dom_sf"/>
</dbReference>
<proteinExistence type="predicted"/>
<evidence type="ECO:0000313" key="11">
    <source>
        <dbReference type="Proteomes" id="UP000593567"/>
    </source>
</evidence>
<reference evidence="10" key="1">
    <citation type="submission" date="2020-06" db="EMBL/GenBank/DDBJ databases">
        <title>Draft genome of Bugula neritina, a colonial animal packing powerful symbionts and potential medicines.</title>
        <authorList>
            <person name="Rayko M."/>
        </authorList>
    </citation>
    <scope>NUCLEOTIDE SEQUENCE [LARGE SCALE GENOMIC DNA]</scope>
    <source>
        <strain evidence="10">Kwan_BN1</strain>
    </source>
</reference>
<dbReference type="EMBL" id="VXIV02000291">
    <property type="protein sequence ID" value="KAF6039218.1"/>
    <property type="molecule type" value="Genomic_DNA"/>
</dbReference>
<keyword evidence="5 6" id="KW-0482">Metalloprotease</keyword>
<keyword evidence="3 6" id="KW-0378">Hydrolase</keyword>
<feature type="binding site" evidence="6">
    <location>
        <position position="215"/>
    </location>
    <ligand>
        <name>Zn(2+)</name>
        <dbReference type="ChEBI" id="CHEBI:29105"/>
        <note>catalytic</note>
    </ligand>
</feature>
<dbReference type="PROSITE" id="PS51864">
    <property type="entry name" value="ASTACIN"/>
    <property type="match status" value="1"/>
</dbReference>
<dbReference type="Gene3D" id="3.50.4.10">
    <property type="entry name" value="Hepatocyte Growth Factor"/>
    <property type="match status" value="1"/>
</dbReference>
<accession>A0A7J7KM31</accession>
<keyword evidence="1 6" id="KW-0645">Protease</keyword>
<evidence type="ECO:0000256" key="5">
    <source>
        <dbReference type="ARBA" id="ARBA00023049"/>
    </source>
</evidence>
<dbReference type="Proteomes" id="UP000593567">
    <property type="component" value="Unassembled WGS sequence"/>
</dbReference>
<feature type="domain" description="Apple" evidence="8">
    <location>
        <begin position="361"/>
        <end position="440"/>
    </location>
</feature>